<keyword evidence="2" id="KW-1185">Reference proteome</keyword>
<name>A0A2T5C299_9BACT</name>
<dbReference type="SUPFAM" id="SSF52540">
    <property type="entry name" value="P-loop containing nucleoside triphosphate hydrolases"/>
    <property type="match status" value="1"/>
</dbReference>
<dbReference type="Proteomes" id="UP000243525">
    <property type="component" value="Unassembled WGS sequence"/>
</dbReference>
<comment type="caution">
    <text evidence="1">The sequence shown here is derived from an EMBL/GenBank/DDBJ whole genome shotgun (WGS) entry which is preliminary data.</text>
</comment>
<reference evidence="1 2" key="1">
    <citation type="submission" date="2018-04" db="EMBL/GenBank/DDBJ databases">
        <title>Genomic Encyclopedia of Archaeal and Bacterial Type Strains, Phase II (KMG-II): from individual species to whole genera.</title>
        <authorList>
            <person name="Goeker M."/>
        </authorList>
    </citation>
    <scope>NUCLEOTIDE SEQUENCE [LARGE SCALE GENOMIC DNA]</scope>
    <source>
        <strain evidence="1 2">DSM 28823</strain>
    </source>
</reference>
<dbReference type="OrthoDB" id="1109088at2"/>
<dbReference type="Gene3D" id="3.40.50.300">
    <property type="entry name" value="P-loop containing nucleotide triphosphate hydrolases"/>
    <property type="match status" value="1"/>
</dbReference>
<evidence type="ECO:0000313" key="1">
    <source>
        <dbReference type="EMBL" id="PTN08800.1"/>
    </source>
</evidence>
<evidence type="ECO:0000313" key="2">
    <source>
        <dbReference type="Proteomes" id="UP000243525"/>
    </source>
</evidence>
<accession>A0A2T5C299</accession>
<dbReference type="RefSeq" id="WP_107822188.1">
    <property type="nucleotide sequence ID" value="NZ_QAAD01000007.1"/>
</dbReference>
<proteinExistence type="predicted"/>
<gene>
    <name evidence="1" type="ORF">C8N47_107160</name>
</gene>
<organism evidence="1 2">
    <name type="scientific">Mangrovibacterium marinum</name>
    <dbReference type="NCBI Taxonomy" id="1639118"/>
    <lineage>
        <taxon>Bacteria</taxon>
        <taxon>Pseudomonadati</taxon>
        <taxon>Bacteroidota</taxon>
        <taxon>Bacteroidia</taxon>
        <taxon>Marinilabiliales</taxon>
        <taxon>Prolixibacteraceae</taxon>
        <taxon>Mangrovibacterium</taxon>
    </lineage>
</organism>
<dbReference type="EMBL" id="QAAD01000007">
    <property type="protein sequence ID" value="PTN08800.1"/>
    <property type="molecule type" value="Genomic_DNA"/>
</dbReference>
<dbReference type="AlphaFoldDB" id="A0A2T5C299"/>
<evidence type="ECO:0008006" key="3">
    <source>
        <dbReference type="Google" id="ProtNLM"/>
    </source>
</evidence>
<dbReference type="InterPro" id="IPR027417">
    <property type="entry name" value="P-loop_NTPase"/>
</dbReference>
<protein>
    <recommendedName>
        <fullName evidence="3">AAA domain-containing protein</fullName>
    </recommendedName>
</protein>
<sequence>MVKEKQGSVPGNKYHFVEQQLLDSLAFEKQLLDLLSNKIAQIDEEGAYTGYTAALSDLLSCNLQEEHISSFLPTHNDLTDLHALLETFDELHVAEQAAERFHSQPGDAAGIRLQKLGKRLALKLGWGMQWCANLLRTKKKAKRYWKHQIPRARLAEYVYVIGFCELLQPFYADFLKDREQRIRQFYLLDREIEQYRLRGGEKSDWSLRLADIEDSLEERMTLLKQFFAGIDEQLDEQFIRLSEKAGTIEFSNKRISAKKIARGKAKVFKQLDGLLEAELLVFFAIGEHWRLKLQNRSLIFRFNEQSAENASVLLEQINQTLKPAFILLKKELSGFASVDKQQWAPEKLETVNEYVEKQIPGLVQLVYQARLVNVFDRPLVQLEEAVGKSAEMYQFAAPAFAAKPVSRKLFHKIATRELIRGGILEPLKQEFDSERKKLLVLVQKLTTNLEEIRYTTNYSVDFYRSQQGTEEAAGELKAGLERTVKKADEMMAYLAAMAQLVEAVFQQQGKLFTEQLIQYFEPQHLQRTEKKNLRREAAARRKALMQQYFKKSVSLAKHYFHLLKSLHSAFYHRYFNLKSLLGISYVSEPISTELSNYLSETKQAIARLPLMYQKLYENVPLTEDRFYTPRRPEMQQLNAAFANWQDGRFSPVCLVGEQGSGTTTLFNFFEQSIAAKYPTIRLVLNENQVEDHRLFELLRTLSNHTVVTDIDELIDQVNRSNERRVVFLENIHNLFLRNSGDFGNLFLLFKLISQTNQQIFWVTSCYLYSWKLLNYTNSIAAYFAHIIEFSPFSSDQIRDLILKRHQLSGFSLRFLEPEGFSPKRNFLKMDDEQQQAFLKDVFFEELGAYAQSNLRLAFIYWLRAISQVENGEISIRTKRIDFSFLNSLKTPELTTLHSILIHGGLGQKEHSRIFRCSTEASFRSLMVLTDDGLLEKQGAIYRINPLVYRVLVSQLKSLNFIY</sequence>